<dbReference type="AlphaFoldDB" id="A0A0A8XTT8"/>
<reference evidence="1" key="2">
    <citation type="journal article" date="2015" name="Data Brief">
        <title>Shoot transcriptome of the giant reed, Arundo donax.</title>
        <authorList>
            <person name="Barrero R.A."/>
            <person name="Guerrero F.D."/>
            <person name="Moolhuijzen P."/>
            <person name="Goolsby J.A."/>
            <person name="Tidwell J."/>
            <person name="Bellgard S.E."/>
            <person name="Bellgard M.I."/>
        </authorList>
    </citation>
    <scope>NUCLEOTIDE SEQUENCE</scope>
    <source>
        <tissue evidence="1">Shoot tissue taken approximately 20 cm above the soil surface</tissue>
    </source>
</reference>
<dbReference type="EMBL" id="GBRH01280599">
    <property type="protein sequence ID" value="JAD17296.1"/>
    <property type="molecule type" value="Transcribed_RNA"/>
</dbReference>
<proteinExistence type="predicted"/>
<name>A0A0A8XTT8_ARUDO</name>
<sequence>MIGLLAYCTTEKCLRALLMRLKLLFKPVH</sequence>
<protein>
    <submittedName>
        <fullName evidence="1">Uncharacterized protein</fullName>
    </submittedName>
</protein>
<evidence type="ECO:0000313" key="1">
    <source>
        <dbReference type="EMBL" id="JAD17296.1"/>
    </source>
</evidence>
<reference evidence="1" key="1">
    <citation type="submission" date="2014-09" db="EMBL/GenBank/DDBJ databases">
        <authorList>
            <person name="Magalhaes I.L.F."/>
            <person name="Oliveira U."/>
            <person name="Santos F.R."/>
            <person name="Vidigal T.H.D.A."/>
            <person name="Brescovit A.D."/>
            <person name="Santos A.J."/>
        </authorList>
    </citation>
    <scope>NUCLEOTIDE SEQUENCE</scope>
    <source>
        <tissue evidence="1">Shoot tissue taken approximately 20 cm above the soil surface</tissue>
    </source>
</reference>
<accession>A0A0A8XTT8</accession>
<organism evidence="1">
    <name type="scientific">Arundo donax</name>
    <name type="common">Giant reed</name>
    <name type="synonym">Donax arundinaceus</name>
    <dbReference type="NCBI Taxonomy" id="35708"/>
    <lineage>
        <taxon>Eukaryota</taxon>
        <taxon>Viridiplantae</taxon>
        <taxon>Streptophyta</taxon>
        <taxon>Embryophyta</taxon>
        <taxon>Tracheophyta</taxon>
        <taxon>Spermatophyta</taxon>
        <taxon>Magnoliopsida</taxon>
        <taxon>Liliopsida</taxon>
        <taxon>Poales</taxon>
        <taxon>Poaceae</taxon>
        <taxon>PACMAD clade</taxon>
        <taxon>Arundinoideae</taxon>
        <taxon>Arundineae</taxon>
        <taxon>Arundo</taxon>
    </lineage>
</organism>